<proteinExistence type="predicted"/>
<protein>
    <submittedName>
        <fullName evidence="2">Uncharacterized protein</fullName>
    </submittedName>
</protein>
<reference evidence="2" key="1">
    <citation type="journal article" date="2020" name="Mol. Plant Microbe Interact.">
        <title>Genome Sequence of the Biocontrol Agent Coniothyrium minitans strain Conio (IMI 134523).</title>
        <authorList>
            <person name="Patel D."/>
            <person name="Shittu T.A."/>
            <person name="Baroncelli R."/>
            <person name="Muthumeenakshi S."/>
            <person name="Osborne T.H."/>
            <person name="Janganan T.K."/>
            <person name="Sreenivasaprasad S."/>
        </authorList>
    </citation>
    <scope>NUCLEOTIDE SEQUENCE</scope>
    <source>
        <strain evidence="2">Conio</strain>
    </source>
</reference>
<organism evidence="2 3">
    <name type="scientific">Paraphaeosphaeria minitans</name>
    <dbReference type="NCBI Taxonomy" id="565426"/>
    <lineage>
        <taxon>Eukaryota</taxon>
        <taxon>Fungi</taxon>
        <taxon>Dikarya</taxon>
        <taxon>Ascomycota</taxon>
        <taxon>Pezizomycotina</taxon>
        <taxon>Dothideomycetes</taxon>
        <taxon>Pleosporomycetidae</taxon>
        <taxon>Pleosporales</taxon>
        <taxon>Massarineae</taxon>
        <taxon>Didymosphaeriaceae</taxon>
        <taxon>Paraphaeosphaeria</taxon>
    </lineage>
</organism>
<gene>
    <name evidence="2" type="ORF">PMIN01_04533</name>
</gene>
<sequence>MTNVPCVCWFKEGEAQQQRAAGAEVNGRQAGRTHGLLQARGLGVAFAVGRAVAPKQWMAGWLDDGEGAMGVGLVGLGPPGAWCCKARGGWRGRRGLRRGPFRCRSERLTQRGKAGLPSTACALSLLVAASLSTLRRAPSEFNSPPPARSASEPATGPVGIDDCTPVPLSPD</sequence>
<comment type="caution">
    <text evidence="2">The sequence shown here is derived from an EMBL/GenBank/DDBJ whole genome shotgun (WGS) entry which is preliminary data.</text>
</comment>
<dbReference type="EMBL" id="WJXW01000004">
    <property type="protein sequence ID" value="KAF9736754.1"/>
    <property type="molecule type" value="Genomic_DNA"/>
</dbReference>
<name>A0A9P6GJV7_9PLEO</name>
<accession>A0A9P6GJV7</accession>
<evidence type="ECO:0000256" key="1">
    <source>
        <dbReference type="SAM" id="MobiDB-lite"/>
    </source>
</evidence>
<dbReference type="Proteomes" id="UP000756921">
    <property type="component" value="Unassembled WGS sequence"/>
</dbReference>
<dbReference type="AlphaFoldDB" id="A0A9P6GJV7"/>
<evidence type="ECO:0000313" key="3">
    <source>
        <dbReference type="Proteomes" id="UP000756921"/>
    </source>
</evidence>
<evidence type="ECO:0000313" key="2">
    <source>
        <dbReference type="EMBL" id="KAF9736754.1"/>
    </source>
</evidence>
<feature type="region of interest" description="Disordered" evidence="1">
    <location>
        <begin position="137"/>
        <end position="171"/>
    </location>
</feature>
<keyword evidence="3" id="KW-1185">Reference proteome</keyword>